<dbReference type="PANTHER" id="PTHR43798:SF33">
    <property type="entry name" value="HYDROLASE, PUTATIVE (AFU_ORTHOLOGUE AFUA_2G14860)-RELATED"/>
    <property type="match status" value="1"/>
</dbReference>
<dbReference type="EMBL" id="CP097463">
    <property type="protein sequence ID" value="WAX57660.1"/>
    <property type="molecule type" value="Genomic_DNA"/>
</dbReference>
<evidence type="ECO:0000313" key="2">
    <source>
        <dbReference type="EMBL" id="WAX57660.1"/>
    </source>
</evidence>
<dbReference type="InterPro" id="IPR000073">
    <property type="entry name" value="AB_hydrolase_1"/>
</dbReference>
<gene>
    <name evidence="2" type="ORF">M6B22_02560</name>
</gene>
<sequence length="282" mass="30587">MSRPESGRLQRSWLDVDGRPAAFAVAGAGRPLVFLPGWGLDMRAYRRALHQLIRHGVRVYAPALPGLHGTAPLPPDQFSLAGYSSWVAKFLDAVGLSEPVALVGHSFGGGVAIRTAYDWPDRVNRLVLVNAIGGATWSVRGGQLRPMSERPLWDWGLHLQTDVLSLRQLTRILPVIAADAVPNALLRPRAMWQVGKLARRADLSAELAALKDRGLPVVILWGRNDTVLPWACLESLRAALGEPPVRTIEGTHGWLIADPQRFAQEITNILGLDAAAGGAEQT</sequence>
<dbReference type="SUPFAM" id="SSF53474">
    <property type="entry name" value="alpha/beta-Hydrolases"/>
    <property type="match status" value="1"/>
</dbReference>
<protein>
    <submittedName>
        <fullName evidence="2">Alpha/beta fold hydrolase</fullName>
    </submittedName>
</protein>
<proteinExistence type="predicted"/>
<dbReference type="PANTHER" id="PTHR43798">
    <property type="entry name" value="MONOACYLGLYCEROL LIPASE"/>
    <property type="match status" value="1"/>
</dbReference>
<dbReference type="RefSeq" id="WP_269444207.1">
    <property type="nucleotide sequence ID" value="NZ_CP097463.1"/>
</dbReference>
<keyword evidence="2" id="KW-0378">Hydrolase</keyword>
<dbReference type="Pfam" id="PF12697">
    <property type="entry name" value="Abhydrolase_6"/>
    <property type="match status" value="1"/>
</dbReference>
<organism evidence="2 3">
    <name type="scientific">Jatrophihabitans cynanchi</name>
    <dbReference type="NCBI Taxonomy" id="2944128"/>
    <lineage>
        <taxon>Bacteria</taxon>
        <taxon>Bacillati</taxon>
        <taxon>Actinomycetota</taxon>
        <taxon>Actinomycetes</taxon>
        <taxon>Jatrophihabitantales</taxon>
        <taxon>Jatrophihabitantaceae</taxon>
        <taxon>Jatrophihabitans</taxon>
    </lineage>
</organism>
<reference evidence="2" key="1">
    <citation type="submission" date="2022-05" db="EMBL/GenBank/DDBJ databases">
        <title>Jatrophihabitans sp. SB3-54 whole genome sequence.</title>
        <authorList>
            <person name="Suh M.K."/>
            <person name="Eom M.K."/>
            <person name="Kim J.S."/>
            <person name="Kim H.S."/>
            <person name="Do H.E."/>
            <person name="Shin Y.K."/>
            <person name="Lee J.-S."/>
        </authorList>
    </citation>
    <scope>NUCLEOTIDE SEQUENCE</scope>
    <source>
        <strain evidence="2">SB3-54</strain>
    </source>
</reference>
<feature type="domain" description="AB hydrolase-1" evidence="1">
    <location>
        <begin position="32"/>
        <end position="264"/>
    </location>
</feature>
<accession>A0ABY7K117</accession>
<dbReference type="Gene3D" id="3.40.50.1820">
    <property type="entry name" value="alpha/beta hydrolase"/>
    <property type="match status" value="1"/>
</dbReference>
<keyword evidence="3" id="KW-1185">Reference proteome</keyword>
<dbReference type="InterPro" id="IPR050266">
    <property type="entry name" value="AB_hydrolase_sf"/>
</dbReference>
<name>A0ABY7K117_9ACTN</name>
<dbReference type="Proteomes" id="UP001164693">
    <property type="component" value="Chromosome"/>
</dbReference>
<dbReference type="InterPro" id="IPR029058">
    <property type="entry name" value="AB_hydrolase_fold"/>
</dbReference>
<dbReference type="GO" id="GO:0016787">
    <property type="term" value="F:hydrolase activity"/>
    <property type="evidence" value="ECO:0007669"/>
    <property type="project" value="UniProtKB-KW"/>
</dbReference>
<evidence type="ECO:0000313" key="3">
    <source>
        <dbReference type="Proteomes" id="UP001164693"/>
    </source>
</evidence>
<dbReference type="PRINTS" id="PR00111">
    <property type="entry name" value="ABHYDROLASE"/>
</dbReference>
<evidence type="ECO:0000259" key="1">
    <source>
        <dbReference type="Pfam" id="PF12697"/>
    </source>
</evidence>